<evidence type="ECO:0000259" key="2">
    <source>
        <dbReference type="Pfam" id="PF12850"/>
    </source>
</evidence>
<gene>
    <name evidence="3" type="ORF">NCTC11190_01521</name>
</gene>
<reference evidence="3 4" key="1">
    <citation type="submission" date="2018-06" db="EMBL/GenBank/DDBJ databases">
        <authorList>
            <consortium name="Pathogen Informatics"/>
            <person name="Doyle S."/>
        </authorList>
    </citation>
    <scope>NUCLEOTIDE SEQUENCE [LARGE SCALE GENOMIC DNA]</scope>
    <source>
        <strain evidence="3 4">NCTC11190</strain>
    </source>
</reference>
<name>A0A379MRP5_9BACT</name>
<protein>
    <submittedName>
        <fullName evidence="3">Phosphodiesterase, MJ0936 family</fullName>
    </submittedName>
</protein>
<dbReference type="InterPro" id="IPR024654">
    <property type="entry name" value="Calcineurin-like_PHP_lpxH"/>
</dbReference>
<sequence>MVRNSRYTMTKIGLISDTHGTFDDKIKHFLDPVEQIWHAGDIGSLELADRIDAFRPLTAVYGNIDDHRVRSVYPKFRHIVCEELSVVMTHIGGYPGRYEPEARMWIEKVRPNLFISGHSHILKVINDKKYGLLHMNPGAAGYGYQGVRTALRFTVEGDRVAELEVGEF</sequence>
<dbReference type="STRING" id="880526.GCA_000427365_00040"/>
<comment type="similarity">
    <text evidence="1">Belongs to the metallophosphoesterase superfamily. YfcE family.</text>
</comment>
<accession>A0A379MRP5</accession>
<dbReference type="InterPro" id="IPR029052">
    <property type="entry name" value="Metallo-depent_PP-like"/>
</dbReference>
<proteinExistence type="inferred from homology"/>
<keyword evidence="4" id="KW-1185">Reference proteome</keyword>
<evidence type="ECO:0000313" key="4">
    <source>
        <dbReference type="Proteomes" id="UP000255233"/>
    </source>
</evidence>
<dbReference type="Pfam" id="PF12850">
    <property type="entry name" value="Metallophos_2"/>
    <property type="match status" value="1"/>
</dbReference>
<dbReference type="Proteomes" id="UP000255233">
    <property type="component" value="Unassembled WGS sequence"/>
</dbReference>
<evidence type="ECO:0000313" key="3">
    <source>
        <dbReference type="EMBL" id="SUE34298.1"/>
    </source>
</evidence>
<dbReference type="AlphaFoldDB" id="A0A379MRP5"/>
<dbReference type="Gene3D" id="3.60.21.10">
    <property type="match status" value="1"/>
</dbReference>
<dbReference type="EMBL" id="UGVL01000001">
    <property type="protein sequence ID" value="SUE34298.1"/>
    <property type="molecule type" value="Genomic_DNA"/>
</dbReference>
<organism evidence="3 4">
    <name type="scientific">Rikenella microfusus</name>
    <dbReference type="NCBI Taxonomy" id="28139"/>
    <lineage>
        <taxon>Bacteria</taxon>
        <taxon>Pseudomonadati</taxon>
        <taxon>Bacteroidota</taxon>
        <taxon>Bacteroidia</taxon>
        <taxon>Bacteroidales</taxon>
        <taxon>Rikenellaceae</taxon>
        <taxon>Rikenella</taxon>
    </lineage>
</organism>
<evidence type="ECO:0000256" key="1">
    <source>
        <dbReference type="ARBA" id="ARBA00008950"/>
    </source>
</evidence>
<feature type="domain" description="Calcineurin-like phosphoesterase" evidence="2">
    <location>
        <begin position="11"/>
        <end position="156"/>
    </location>
</feature>
<dbReference type="SUPFAM" id="SSF56300">
    <property type="entry name" value="Metallo-dependent phosphatases"/>
    <property type="match status" value="1"/>
</dbReference>